<dbReference type="InterPro" id="IPR039697">
    <property type="entry name" value="Alcohol_dehydrogenase_Fe"/>
</dbReference>
<organism evidence="4 5">
    <name type="scientific">Evtepia gabavorous</name>
    <dbReference type="NCBI Taxonomy" id="2211183"/>
    <lineage>
        <taxon>Bacteria</taxon>
        <taxon>Bacillati</taxon>
        <taxon>Bacillota</taxon>
        <taxon>Clostridia</taxon>
        <taxon>Eubacteriales</taxon>
        <taxon>Evtepia</taxon>
    </lineage>
</organism>
<reference evidence="4 5" key="1">
    <citation type="submission" date="2018-07" db="EMBL/GenBank/DDBJ databases">
        <title>GABA Modulating Bacteria of the Human Gut Microbiota.</title>
        <authorList>
            <person name="Strandwitz P."/>
            <person name="Kim K.H."/>
            <person name="Terekhova D."/>
            <person name="Liu J.K."/>
            <person name="Sharma A."/>
            <person name="Levering J."/>
            <person name="Mcdonald D."/>
            <person name="Dietrich D."/>
            <person name="Ramadhar T.R."/>
            <person name="Lekbua A."/>
            <person name="Mroue N."/>
            <person name="Liston C."/>
            <person name="Stewart E.J."/>
            <person name="Dubin M.J."/>
            <person name="Zengler K."/>
            <person name="Knight R."/>
            <person name="Gilbert J.A."/>
            <person name="Clardy J."/>
            <person name="Lewis K."/>
        </authorList>
    </citation>
    <scope>NUCLEOTIDE SEQUENCE [LARGE SCALE GENOMIC DNA]</scope>
    <source>
        <strain evidence="4 5">KLE1738</strain>
    </source>
</reference>
<dbReference type="RefSeq" id="WP_117142715.1">
    <property type="nucleotide sequence ID" value="NZ_CAKXKJ010000001.1"/>
</dbReference>
<dbReference type="Gene3D" id="1.20.1090.10">
    <property type="entry name" value="Dehydroquinate synthase-like - alpha domain"/>
    <property type="match status" value="1"/>
</dbReference>
<evidence type="ECO:0000256" key="1">
    <source>
        <dbReference type="ARBA" id="ARBA00023002"/>
    </source>
</evidence>
<accession>A0A3E2B1J6</accession>
<dbReference type="PANTHER" id="PTHR11496">
    <property type="entry name" value="ALCOHOL DEHYDROGENASE"/>
    <property type="match status" value="1"/>
</dbReference>
<dbReference type="EMBL" id="QQRQ01000025">
    <property type="protein sequence ID" value="RFT05856.1"/>
    <property type="molecule type" value="Genomic_DNA"/>
</dbReference>
<proteinExistence type="predicted"/>
<dbReference type="PANTHER" id="PTHR11496:SF104">
    <property type="entry name" value="3-DEOXY-ALPHA-D-MANNO-OCTULOSONATE 8-OXIDASE"/>
    <property type="match status" value="1"/>
</dbReference>
<dbReference type="Pfam" id="PF25137">
    <property type="entry name" value="ADH_Fe_C"/>
    <property type="match status" value="1"/>
</dbReference>
<dbReference type="InterPro" id="IPR001670">
    <property type="entry name" value="ADH_Fe/GldA"/>
</dbReference>
<keyword evidence="1" id="KW-0560">Oxidoreductase</keyword>
<evidence type="ECO:0000313" key="5">
    <source>
        <dbReference type="Proteomes" id="UP000260649"/>
    </source>
</evidence>
<dbReference type="AlphaFoldDB" id="A0A3E2B1J6"/>
<feature type="domain" description="Fe-containing alcohol dehydrogenase-like C-terminal" evidence="3">
    <location>
        <begin position="192"/>
        <end position="389"/>
    </location>
</feature>
<dbReference type="GeneID" id="97996173"/>
<feature type="domain" description="Alcohol dehydrogenase iron-type/glycerol dehydrogenase GldA" evidence="2">
    <location>
        <begin position="8"/>
        <end position="181"/>
    </location>
</feature>
<dbReference type="OrthoDB" id="9804734at2"/>
<dbReference type="Gene3D" id="3.40.50.1970">
    <property type="match status" value="1"/>
</dbReference>
<dbReference type="Proteomes" id="UP000260649">
    <property type="component" value="Unassembled WGS sequence"/>
</dbReference>
<evidence type="ECO:0000313" key="4">
    <source>
        <dbReference type="EMBL" id="RFT05856.1"/>
    </source>
</evidence>
<gene>
    <name evidence="4" type="ORF">DV520_10545</name>
</gene>
<dbReference type="FunFam" id="3.40.50.1970:FF:000003">
    <property type="entry name" value="Alcohol dehydrogenase, iron-containing"/>
    <property type="match status" value="1"/>
</dbReference>
<dbReference type="InterPro" id="IPR056798">
    <property type="entry name" value="ADH_Fe_C"/>
</dbReference>
<name>A0A3E2B1J6_9FIRM</name>
<sequence>MSFSFHVPTNLVFGQGAIQKLHKQRLPGKHALIVISSGKSTRANGYLDIVQDQLTQAGVTYTVFDKILANPVLDNVMDGAACARANGCDFVLGLGGGSSIDAAKAIAMMAPNEGNYWDYMYGGTGGGKKMKNKPLPIVAIPTTAGTGTELDAWTVVTNEETKEKMSGGNKNTFPVLSIVDPDFMLSVPPKFTAYQGFDALFHSTESYINNTNNLMRDMLALRAIEAVGRNLATACQDGKNVQAREQVAFGSSLSGMVMSVDNLCSEHAMEHPLSAYYHEIAHGAGLIMLSRAYYTHFVEHCPELHDRFIDMAKAMGKTDAKEPMDFVTALVDLQKACGVDELKMSDYGITPEEFPKFVDNARSTMGILFKLDRLKLTDEDLVKIYTESYR</sequence>
<keyword evidence="5" id="KW-1185">Reference proteome</keyword>
<dbReference type="GO" id="GO:0046872">
    <property type="term" value="F:metal ion binding"/>
    <property type="evidence" value="ECO:0007669"/>
    <property type="project" value="InterPro"/>
</dbReference>
<protein>
    <submittedName>
        <fullName evidence="4">Iron-containing alcohol dehydrogenase</fullName>
    </submittedName>
</protein>
<comment type="caution">
    <text evidence="4">The sequence shown here is derived from an EMBL/GenBank/DDBJ whole genome shotgun (WGS) entry which is preliminary data.</text>
</comment>
<evidence type="ECO:0000259" key="2">
    <source>
        <dbReference type="Pfam" id="PF00465"/>
    </source>
</evidence>
<dbReference type="Pfam" id="PF00465">
    <property type="entry name" value="Fe-ADH"/>
    <property type="match status" value="1"/>
</dbReference>
<dbReference type="CDD" id="cd08185">
    <property type="entry name" value="Fe-ADH-like"/>
    <property type="match status" value="1"/>
</dbReference>
<dbReference type="SUPFAM" id="SSF56796">
    <property type="entry name" value="Dehydroquinate synthase-like"/>
    <property type="match status" value="1"/>
</dbReference>
<dbReference type="GO" id="GO:0004022">
    <property type="term" value="F:alcohol dehydrogenase (NAD+) activity"/>
    <property type="evidence" value="ECO:0007669"/>
    <property type="project" value="UniProtKB-ARBA"/>
</dbReference>
<evidence type="ECO:0000259" key="3">
    <source>
        <dbReference type="Pfam" id="PF25137"/>
    </source>
</evidence>